<evidence type="ECO:0000256" key="2">
    <source>
        <dbReference type="ARBA" id="ARBA00022801"/>
    </source>
</evidence>
<proteinExistence type="predicted"/>
<dbReference type="InterPro" id="IPR048395">
    <property type="entry name" value="Glyco_hydro_31_C"/>
</dbReference>
<dbReference type="Gene3D" id="2.60.40.4040">
    <property type="match status" value="1"/>
</dbReference>
<keyword evidence="2 6" id="KW-0378">Hydrolase</keyword>
<dbReference type="PANTHER" id="PTHR22762">
    <property type="entry name" value="ALPHA-GLUCOSIDASE"/>
    <property type="match status" value="1"/>
</dbReference>
<organism evidence="6 7">
    <name type="scientific">Coniophora puteana (strain RWD-64-598)</name>
    <name type="common">Brown rot fungus</name>
    <dbReference type="NCBI Taxonomy" id="741705"/>
    <lineage>
        <taxon>Eukaryota</taxon>
        <taxon>Fungi</taxon>
        <taxon>Dikarya</taxon>
        <taxon>Basidiomycota</taxon>
        <taxon>Agaricomycotina</taxon>
        <taxon>Agaricomycetes</taxon>
        <taxon>Agaricomycetidae</taxon>
        <taxon>Boletales</taxon>
        <taxon>Coniophorineae</taxon>
        <taxon>Coniophoraceae</taxon>
        <taxon>Coniophora</taxon>
    </lineage>
</organism>
<evidence type="ECO:0000313" key="6">
    <source>
        <dbReference type="EMBL" id="EIW80599.1"/>
    </source>
</evidence>
<dbReference type="OrthoDB" id="3237269at2759"/>
<comment type="caution">
    <text evidence="6">The sequence shown here is derived from an EMBL/GenBank/DDBJ whole genome shotgun (WGS) entry which is preliminary data.</text>
</comment>
<dbReference type="RefSeq" id="XP_007768968.1">
    <property type="nucleotide sequence ID" value="XM_007770778.1"/>
</dbReference>
<keyword evidence="4" id="KW-0326">Glycosidase</keyword>
<dbReference type="KEGG" id="cput:CONPUDRAFT_31752"/>
<reference evidence="7" key="1">
    <citation type="journal article" date="2012" name="Science">
        <title>The Paleozoic origin of enzymatic lignin decomposition reconstructed from 31 fungal genomes.</title>
        <authorList>
            <person name="Floudas D."/>
            <person name="Binder M."/>
            <person name="Riley R."/>
            <person name="Barry K."/>
            <person name="Blanchette R.A."/>
            <person name="Henrissat B."/>
            <person name="Martinez A.T."/>
            <person name="Otillar R."/>
            <person name="Spatafora J.W."/>
            <person name="Yadav J.S."/>
            <person name="Aerts A."/>
            <person name="Benoit I."/>
            <person name="Boyd A."/>
            <person name="Carlson A."/>
            <person name="Copeland A."/>
            <person name="Coutinho P.M."/>
            <person name="de Vries R.P."/>
            <person name="Ferreira P."/>
            <person name="Findley K."/>
            <person name="Foster B."/>
            <person name="Gaskell J."/>
            <person name="Glotzer D."/>
            <person name="Gorecki P."/>
            <person name="Heitman J."/>
            <person name="Hesse C."/>
            <person name="Hori C."/>
            <person name="Igarashi K."/>
            <person name="Jurgens J.A."/>
            <person name="Kallen N."/>
            <person name="Kersten P."/>
            <person name="Kohler A."/>
            <person name="Kuees U."/>
            <person name="Kumar T.K.A."/>
            <person name="Kuo A."/>
            <person name="LaButti K."/>
            <person name="Larrondo L.F."/>
            <person name="Lindquist E."/>
            <person name="Ling A."/>
            <person name="Lombard V."/>
            <person name="Lucas S."/>
            <person name="Lundell T."/>
            <person name="Martin R."/>
            <person name="McLaughlin D.J."/>
            <person name="Morgenstern I."/>
            <person name="Morin E."/>
            <person name="Murat C."/>
            <person name="Nagy L.G."/>
            <person name="Nolan M."/>
            <person name="Ohm R.A."/>
            <person name="Patyshakuliyeva A."/>
            <person name="Rokas A."/>
            <person name="Ruiz-Duenas F.J."/>
            <person name="Sabat G."/>
            <person name="Salamov A."/>
            <person name="Samejima M."/>
            <person name="Schmutz J."/>
            <person name="Slot J.C."/>
            <person name="St John F."/>
            <person name="Stenlid J."/>
            <person name="Sun H."/>
            <person name="Sun S."/>
            <person name="Syed K."/>
            <person name="Tsang A."/>
            <person name="Wiebenga A."/>
            <person name="Young D."/>
            <person name="Pisabarro A."/>
            <person name="Eastwood D.C."/>
            <person name="Martin F."/>
            <person name="Cullen D."/>
            <person name="Grigoriev I.V."/>
            <person name="Hibbett D.S."/>
        </authorList>
    </citation>
    <scope>NUCLEOTIDE SEQUENCE [LARGE SCALE GENOMIC DNA]</scope>
    <source>
        <strain evidence="7">RWD-64-598 SS2</strain>
    </source>
</reference>
<accession>A0A5M3MN43</accession>
<evidence type="ECO:0000313" key="7">
    <source>
        <dbReference type="Proteomes" id="UP000053558"/>
    </source>
</evidence>
<protein>
    <submittedName>
        <fullName evidence="6">Glycoside hydrolase family 31 protein</fullName>
    </submittedName>
</protein>
<dbReference type="GeneID" id="19206715"/>
<evidence type="ECO:0000259" key="5">
    <source>
        <dbReference type="Pfam" id="PF21365"/>
    </source>
</evidence>
<dbReference type="Proteomes" id="UP000053558">
    <property type="component" value="Unassembled WGS sequence"/>
</dbReference>
<name>A0A5M3MN43_CONPW</name>
<feature type="non-terminal residue" evidence="6">
    <location>
        <position position="1"/>
    </location>
</feature>
<keyword evidence="1" id="KW-0732">Signal</keyword>
<evidence type="ECO:0000256" key="3">
    <source>
        <dbReference type="ARBA" id="ARBA00023180"/>
    </source>
</evidence>
<keyword evidence="3" id="KW-0325">Glycoprotein</keyword>
<dbReference type="GO" id="GO:0006491">
    <property type="term" value="P:N-glycan processing"/>
    <property type="evidence" value="ECO:0007669"/>
    <property type="project" value="TreeGrafter"/>
</dbReference>
<feature type="domain" description="Glycosyl hydrolase family 31 C-terminal" evidence="5">
    <location>
        <begin position="2"/>
        <end position="83"/>
    </location>
</feature>
<dbReference type="EMBL" id="JH711579">
    <property type="protein sequence ID" value="EIW80599.1"/>
    <property type="molecule type" value="Genomic_DNA"/>
</dbReference>
<dbReference type="AlphaFoldDB" id="A0A5M3MN43"/>
<keyword evidence="7" id="KW-1185">Reference proteome</keyword>
<sequence length="106" mass="11859">VFRKNEADFAIDDQFYVGSSALLIKPVMEKGVNKASVYLDEGDQVDHNYFMHEAYPGSACGKHATLSAALHEIPVLIRGDSIVPMRERFRRLSLLMKADPFTLCIA</sequence>
<dbReference type="PANTHER" id="PTHR22762:SF54">
    <property type="entry name" value="BCDNA.GH04962"/>
    <property type="match status" value="1"/>
</dbReference>
<gene>
    <name evidence="6" type="ORF">CONPUDRAFT_31752</name>
</gene>
<dbReference type="GO" id="GO:0090599">
    <property type="term" value="F:alpha-glucosidase activity"/>
    <property type="evidence" value="ECO:0007669"/>
    <property type="project" value="TreeGrafter"/>
</dbReference>
<dbReference type="SUPFAM" id="SSF51011">
    <property type="entry name" value="Glycosyl hydrolase domain"/>
    <property type="match status" value="1"/>
</dbReference>
<feature type="non-terminal residue" evidence="6">
    <location>
        <position position="106"/>
    </location>
</feature>
<evidence type="ECO:0000256" key="4">
    <source>
        <dbReference type="ARBA" id="ARBA00023295"/>
    </source>
</evidence>
<evidence type="ECO:0000256" key="1">
    <source>
        <dbReference type="ARBA" id="ARBA00022729"/>
    </source>
</evidence>
<dbReference type="Pfam" id="PF21365">
    <property type="entry name" value="Glyco_hydro_31_3rd"/>
    <property type="match status" value="1"/>
</dbReference>